<sequence length="139" mass="15532">MHGASCPKCGAASDGASKSCGGCGADSFSSRRRHHHPSSSSSNNHNPQFPLAQLDDQLPLWAVYDLCQHNLPPHSSSSSSGRRQQQQQPSRRHHHQRGFTGSIGRQAGSYVYLAGVRRVLHEEENRKKRAADRRRRRRD</sequence>
<proteinExistence type="predicted"/>
<organism evidence="2 3">
    <name type="scientific">Apiosordaria backusii</name>
    <dbReference type="NCBI Taxonomy" id="314023"/>
    <lineage>
        <taxon>Eukaryota</taxon>
        <taxon>Fungi</taxon>
        <taxon>Dikarya</taxon>
        <taxon>Ascomycota</taxon>
        <taxon>Pezizomycotina</taxon>
        <taxon>Sordariomycetes</taxon>
        <taxon>Sordariomycetidae</taxon>
        <taxon>Sordariales</taxon>
        <taxon>Lasiosphaeriaceae</taxon>
        <taxon>Apiosordaria</taxon>
    </lineage>
</organism>
<gene>
    <name evidence="2" type="ORF">B0T21DRAFT_349584</name>
</gene>
<protein>
    <submittedName>
        <fullName evidence="2">Uncharacterized protein</fullName>
    </submittedName>
</protein>
<feature type="region of interest" description="Disordered" evidence="1">
    <location>
        <begin position="1"/>
        <end position="51"/>
    </location>
</feature>
<dbReference type="EMBL" id="JAUKTV010000008">
    <property type="protein sequence ID" value="KAK0732592.1"/>
    <property type="molecule type" value="Genomic_DNA"/>
</dbReference>
<evidence type="ECO:0000313" key="3">
    <source>
        <dbReference type="Proteomes" id="UP001172159"/>
    </source>
</evidence>
<dbReference type="AlphaFoldDB" id="A0AA40EBW6"/>
<name>A0AA40EBW6_9PEZI</name>
<keyword evidence="3" id="KW-1185">Reference proteome</keyword>
<feature type="region of interest" description="Disordered" evidence="1">
    <location>
        <begin position="71"/>
        <end position="104"/>
    </location>
</feature>
<comment type="caution">
    <text evidence="2">The sequence shown here is derived from an EMBL/GenBank/DDBJ whole genome shotgun (WGS) entry which is preliminary data.</text>
</comment>
<feature type="region of interest" description="Disordered" evidence="1">
    <location>
        <begin position="117"/>
        <end position="139"/>
    </location>
</feature>
<feature type="compositionally biased region" description="Low complexity" evidence="1">
    <location>
        <begin position="72"/>
        <end position="89"/>
    </location>
</feature>
<evidence type="ECO:0000256" key="1">
    <source>
        <dbReference type="SAM" id="MobiDB-lite"/>
    </source>
</evidence>
<reference evidence="2" key="1">
    <citation type="submission" date="2023-06" db="EMBL/GenBank/DDBJ databases">
        <title>Genome-scale phylogeny and comparative genomics of the fungal order Sordariales.</title>
        <authorList>
            <consortium name="Lawrence Berkeley National Laboratory"/>
            <person name="Hensen N."/>
            <person name="Bonometti L."/>
            <person name="Westerberg I."/>
            <person name="Brannstrom I.O."/>
            <person name="Guillou S."/>
            <person name="Cros-Aarteil S."/>
            <person name="Calhoun S."/>
            <person name="Haridas S."/>
            <person name="Kuo A."/>
            <person name="Mondo S."/>
            <person name="Pangilinan J."/>
            <person name="Riley R."/>
            <person name="Labutti K."/>
            <person name="Andreopoulos B."/>
            <person name="Lipzen A."/>
            <person name="Chen C."/>
            <person name="Yanf M."/>
            <person name="Daum C."/>
            <person name="Ng V."/>
            <person name="Clum A."/>
            <person name="Steindorff A."/>
            <person name="Ohm R."/>
            <person name="Martin F."/>
            <person name="Silar P."/>
            <person name="Natvig D."/>
            <person name="Lalanne C."/>
            <person name="Gautier V."/>
            <person name="Ament-Velasquez S.L."/>
            <person name="Kruys A."/>
            <person name="Hutchinson M.I."/>
            <person name="Powell A.J."/>
            <person name="Barry K."/>
            <person name="Miller A.N."/>
            <person name="Grigoriev I.V."/>
            <person name="Debuchy R."/>
            <person name="Gladieux P."/>
            <person name="Thoren M.H."/>
            <person name="Johannesson H."/>
        </authorList>
    </citation>
    <scope>NUCLEOTIDE SEQUENCE</scope>
    <source>
        <strain evidence="2">CBS 540.89</strain>
    </source>
</reference>
<feature type="compositionally biased region" description="Basic residues" evidence="1">
    <location>
        <begin position="127"/>
        <end position="139"/>
    </location>
</feature>
<dbReference type="Proteomes" id="UP001172159">
    <property type="component" value="Unassembled WGS sequence"/>
</dbReference>
<feature type="compositionally biased region" description="Low complexity" evidence="1">
    <location>
        <begin position="38"/>
        <end position="47"/>
    </location>
</feature>
<evidence type="ECO:0000313" key="2">
    <source>
        <dbReference type="EMBL" id="KAK0732592.1"/>
    </source>
</evidence>
<accession>A0AA40EBW6</accession>